<evidence type="ECO:0000259" key="6">
    <source>
        <dbReference type="PROSITE" id="PS50048"/>
    </source>
</evidence>
<accession>A0A9W8LE01</accession>
<dbReference type="InterPro" id="IPR036864">
    <property type="entry name" value="Zn2-C6_fun-type_DNA-bd_sf"/>
</dbReference>
<evidence type="ECO:0000256" key="4">
    <source>
        <dbReference type="ARBA" id="ARBA00023242"/>
    </source>
</evidence>
<dbReference type="GO" id="GO:0000981">
    <property type="term" value="F:DNA-binding transcription factor activity, RNA polymerase II-specific"/>
    <property type="evidence" value="ECO:0007669"/>
    <property type="project" value="InterPro"/>
</dbReference>
<dbReference type="GO" id="GO:0008270">
    <property type="term" value="F:zinc ion binding"/>
    <property type="evidence" value="ECO:0007669"/>
    <property type="project" value="InterPro"/>
</dbReference>
<keyword evidence="3" id="KW-0238">DNA-binding</keyword>
<protein>
    <recommendedName>
        <fullName evidence="6">Zn(2)-C6 fungal-type domain-containing protein</fullName>
    </recommendedName>
</protein>
<feature type="compositionally biased region" description="Pro residues" evidence="5">
    <location>
        <begin position="270"/>
        <end position="280"/>
    </location>
</feature>
<evidence type="ECO:0000256" key="3">
    <source>
        <dbReference type="ARBA" id="ARBA00023125"/>
    </source>
</evidence>
<feature type="region of interest" description="Disordered" evidence="5">
    <location>
        <begin position="849"/>
        <end position="893"/>
    </location>
</feature>
<evidence type="ECO:0000256" key="2">
    <source>
        <dbReference type="ARBA" id="ARBA00022723"/>
    </source>
</evidence>
<dbReference type="Pfam" id="PF00172">
    <property type="entry name" value="Zn_clus"/>
    <property type="match status" value="1"/>
</dbReference>
<evidence type="ECO:0000313" key="8">
    <source>
        <dbReference type="Proteomes" id="UP001140217"/>
    </source>
</evidence>
<dbReference type="Proteomes" id="UP001140217">
    <property type="component" value="Unassembled WGS sequence"/>
</dbReference>
<dbReference type="SMART" id="SM00066">
    <property type="entry name" value="GAL4"/>
    <property type="match status" value="1"/>
</dbReference>
<proteinExistence type="predicted"/>
<feature type="compositionally biased region" description="Pro residues" evidence="5">
    <location>
        <begin position="65"/>
        <end position="87"/>
    </location>
</feature>
<dbReference type="SUPFAM" id="SSF57701">
    <property type="entry name" value="Zn2/Cys6 DNA-binding domain"/>
    <property type="match status" value="1"/>
</dbReference>
<keyword evidence="8" id="KW-1185">Reference proteome</keyword>
<sequence>MFSVPYLTSCNHCRDKKRKCNGERPACSLCRAHNVPCEYRRSRRFRKRTQDAGLGAQIGAGPVHPILPAPRPIAAGPPPPPPPPPPAGSASPRGTATALPERSRVYMAPPPSEALALSQLLAGDMFPQTQQLPQPILQGVNTFMSPFSGACSQAIPEWISQQKPEAAIISNLESIASAYNAPLPGPLLAPPASDGALLGGLASQLVPGADVLQSFPLGSQSLSAQQFPPAALPAMLPAMSAPPPSYAAPPSYATPTSYATPLPYGAPQFAQPPQPQPQPQSQPRGGPSDAIGPYSPAKSETLPQGQSPAQQPHTAIPDDFVPEVIREYASEFPAALSPQVLLKVMRGICGSTRTSLINVDLELAWCMILKGIIPRILLFAYIASMARGQAIDPDLMPLLPAKFDELCYEVAAKDIPRAVASPCLWSALSLHLIGRYEFQSARYDLMMQHYEMAFDVLTRTAFHGFRFPWSDVPDQLKRTFEYDYYVYTFWVGFQWHIVSSLNLDRPFNIDIDSQPLPVPAGEHGYFTPDLPCGFDLLTLLPASCLPRTARARGVGRVWFSGFDDPEYAGWRPAAWREIKPNYRITAALQRMIPLGAQMYRLQRSFSDGRLALDDYLQRLHAQQELMKRWLYSLPAEFELTSARAAQISQWDAARQPSSEIRNLVMEFKELTMMYAVYSTFLIRANRVALLGMLGEDVAAPATAMDMRVFGLRDYLDAPEQSIGKRSPEDSGSNGGGGGGYSRWQRNLAFHKCRMNCYESIDILCDVVRLSFVLHLDLFTYGTSYVAVAGELLNVLIGQLGVEDRHVKWKTKTRLGHVLCLLRSLQHWAPALYLFVYGIQALSDPSLVLEPDEAPGEAPARRNGKAGGDWKMPHASSPGFQQRTPSVRDAGAPEMPNPFQPNHIINHIVDDLDVSLATFIAPAYPVLLLKIFASNTASGM</sequence>
<dbReference type="PANTHER" id="PTHR46910:SF3">
    <property type="entry name" value="HALOTOLERANCE PROTEIN 9-RELATED"/>
    <property type="match status" value="1"/>
</dbReference>
<dbReference type="AlphaFoldDB" id="A0A9W8LE01"/>
<evidence type="ECO:0000313" key="7">
    <source>
        <dbReference type="EMBL" id="KAJ2777701.1"/>
    </source>
</evidence>
<comment type="caution">
    <text evidence="7">The sequence shown here is derived from an EMBL/GenBank/DDBJ whole genome shotgun (WGS) entry which is preliminary data.</text>
</comment>
<keyword evidence="2" id="KW-0479">Metal-binding</keyword>
<dbReference type="EMBL" id="JANBUL010000274">
    <property type="protein sequence ID" value="KAJ2777701.1"/>
    <property type="molecule type" value="Genomic_DNA"/>
</dbReference>
<reference evidence="7" key="1">
    <citation type="submission" date="2022-07" db="EMBL/GenBank/DDBJ databases">
        <title>Phylogenomic reconstructions and comparative analyses of Kickxellomycotina fungi.</title>
        <authorList>
            <person name="Reynolds N.K."/>
            <person name="Stajich J.E."/>
            <person name="Barry K."/>
            <person name="Grigoriev I.V."/>
            <person name="Crous P."/>
            <person name="Smith M.E."/>
        </authorList>
    </citation>
    <scope>NUCLEOTIDE SEQUENCE</scope>
    <source>
        <strain evidence="7">NBRC 105414</strain>
    </source>
</reference>
<dbReference type="PANTHER" id="PTHR46910">
    <property type="entry name" value="TRANSCRIPTION FACTOR PDR1"/>
    <property type="match status" value="1"/>
</dbReference>
<dbReference type="Gene3D" id="4.10.240.10">
    <property type="entry name" value="Zn(2)-C6 fungal-type DNA-binding domain"/>
    <property type="match status" value="1"/>
</dbReference>
<keyword evidence="4" id="KW-0539">Nucleus</keyword>
<dbReference type="PROSITE" id="PS50048">
    <property type="entry name" value="ZN2_CY6_FUNGAL_2"/>
    <property type="match status" value="1"/>
</dbReference>
<dbReference type="InterPro" id="IPR050987">
    <property type="entry name" value="AtrR-like"/>
</dbReference>
<evidence type="ECO:0000256" key="1">
    <source>
        <dbReference type="ARBA" id="ARBA00004123"/>
    </source>
</evidence>
<gene>
    <name evidence="7" type="ORF">H4R18_005012</name>
</gene>
<organism evidence="7 8">
    <name type="scientific">Coemansia javaensis</name>
    <dbReference type="NCBI Taxonomy" id="2761396"/>
    <lineage>
        <taxon>Eukaryota</taxon>
        <taxon>Fungi</taxon>
        <taxon>Fungi incertae sedis</taxon>
        <taxon>Zoopagomycota</taxon>
        <taxon>Kickxellomycotina</taxon>
        <taxon>Kickxellomycetes</taxon>
        <taxon>Kickxellales</taxon>
        <taxon>Kickxellaceae</taxon>
        <taxon>Coemansia</taxon>
    </lineage>
</organism>
<feature type="compositionally biased region" description="Polar residues" evidence="5">
    <location>
        <begin position="301"/>
        <end position="313"/>
    </location>
</feature>
<feature type="region of interest" description="Disordered" evidence="5">
    <location>
        <begin position="49"/>
        <end position="96"/>
    </location>
</feature>
<evidence type="ECO:0000256" key="5">
    <source>
        <dbReference type="SAM" id="MobiDB-lite"/>
    </source>
</evidence>
<dbReference type="OrthoDB" id="39175at2759"/>
<dbReference type="PROSITE" id="PS00463">
    <property type="entry name" value="ZN2_CY6_FUNGAL_1"/>
    <property type="match status" value="1"/>
</dbReference>
<dbReference type="CDD" id="cd00067">
    <property type="entry name" value="GAL4"/>
    <property type="match status" value="1"/>
</dbReference>
<comment type="subcellular location">
    <subcellularLocation>
        <location evidence="1">Nucleus</location>
    </subcellularLocation>
</comment>
<dbReference type="GO" id="GO:0005634">
    <property type="term" value="C:nucleus"/>
    <property type="evidence" value="ECO:0007669"/>
    <property type="project" value="UniProtKB-SubCell"/>
</dbReference>
<feature type="region of interest" description="Disordered" evidence="5">
    <location>
        <begin position="262"/>
        <end position="315"/>
    </location>
</feature>
<feature type="domain" description="Zn(2)-C6 fungal-type" evidence="6">
    <location>
        <begin position="9"/>
        <end position="39"/>
    </location>
</feature>
<name>A0A9W8LE01_9FUNG</name>
<dbReference type="GO" id="GO:0003677">
    <property type="term" value="F:DNA binding"/>
    <property type="evidence" value="ECO:0007669"/>
    <property type="project" value="UniProtKB-KW"/>
</dbReference>
<dbReference type="InterPro" id="IPR001138">
    <property type="entry name" value="Zn2Cys6_DnaBD"/>
</dbReference>